<evidence type="ECO:0008006" key="4">
    <source>
        <dbReference type="Google" id="ProtNLM"/>
    </source>
</evidence>
<dbReference type="Pfam" id="PF04525">
    <property type="entry name" value="LOR"/>
    <property type="match status" value="1"/>
</dbReference>
<dbReference type="OrthoDB" id="652307at2"/>
<comment type="caution">
    <text evidence="2">The sequence shown here is derived from an EMBL/GenBank/DDBJ whole genome shotgun (WGS) entry which is preliminary data.</text>
</comment>
<dbReference type="GeneID" id="78275822"/>
<sequence length="158" mass="18436">MKHTLYIAQKPFKLFGQYTIQNEEGNLLYTVQGKAGIARNQTIYDQNEQNVGQIIQKLRFGLPRFELKLYDKPVGTIQQKLSLKTKLDLDYYGWSVQGDLLGWNYEIYDQTNTLLAKIQPEHWHLSDHYAIHYEQKQDELPLLLLALAIDCIKDAAQH</sequence>
<organism evidence="2 3">
    <name type="scientific">Dubosiella newyorkensis</name>
    <dbReference type="NCBI Taxonomy" id="1862672"/>
    <lineage>
        <taxon>Bacteria</taxon>
        <taxon>Bacillati</taxon>
        <taxon>Bacillota</taxon>
        <taxon>Erysipelotrichia</taxon>
        <taxon>Erysipelotrichales</taxon>
        <taxon>Erysipelotrichaceae</taxon>
        <taxon>Dubosiella</taxon>
    </lineage>
</organism>
<dbReference type="AlphaFoldDB" id="A0A1U7NLV5"/>
<protein>
    <recommendedName>
        <fullName evidence="4">Tubby C 2 family protein</fullName>
    </recommendedName>
</protein>
<comment type="similarity">
    <text evidence="1">Belongs to the LOR family.</text>
</comment>
<accession>A0A1U7NLV5</accession>
<dbReference type="STRING" id="1862672.BO225_07710"/>
<dbReference type="Gene3D" id="2.40.160.200">
    <property type="entry name" value="LURP1-related"/>
    <property type="match status" value="1"/>
</dbReference>
<dbReference type="InterPro" id="IPR025659">
    <property type="entry name" value="Tubby-like_C"/>
</dbReference>
<dbReference type="RefSeq" id="WP_076341687.1">
    <property type="nucleotide sequence ID" value="NZ_CAMSPY010000120.1"/>
</dbReference>
<keyword evidence="3" id="KW-1185">Reference proteome</keyword>
<dbReference type="Proteomes" id="UP000186705">
    <property type="component" value="Unassembled WGS sequence"/>
</dbReference>
<reference evidence="2 3" key="1">
    <citation type="submission" date="2016-11" db="EMBL/GenBank/DDBJ databases">
        <title>Description of two novel members of the family Erysipelotrichaceae: Ileibacterium lipovorans gen. nov., sp. nov. and Dubosiella newyorkensis, gen. nov., sp. nov.</title>
        <authorList>
            <person name="Cox L.M."/>
            <person name="Sohn J."/>
            <person name="Tyrrell K.L."/>
            <person name="Citron D.M."/>
            <person name="Lawson P.A."/>
            <person name="Patel N.B."/>
            <person name="Iizumi T."/>
            <person name="Perez-Perez G.I."/>
            <person name="Goldstein E.J."/>
            <person name="Blaser M.J."/>
        </authorList>
    </citation>
    <scope>NUCLEOTIDE SEQUENCE [LARGE SCALE GENOMIC DNA]</scope>
    <source>
        <strain evidence="2 3">NYU-BL-A4</strain>
    </source>
</reference>
<evidence type="ECO:0000313" key="3">
    <source>
        <dbReference type="Proteomes" id="UP000186705"/>
    </source>
</evidence>
<name>A0A1U7NLV5_9FIRM</name>
<evidence type="ECO:0000256" key="1">
    <source>
        <dbReference type="ARBA" id="ARBA00005437"/>
    </source>
</evidence>
<dbReference type="SUPFAM" id="SSF54518">
    <property type="entry name" value="Tubby C-terminal domain-like"/>
    <property type="match status" value="1"/>
</dbReference>
<proteinExistence type="inferred from homology"/>
<dbReference type="InterPro" id="IPR007612">
    <property type="entry name" value="LOR"/>
</dbReference>
<dbReference type="EMBL" id="MPKA01000079">
    <property type="protein sequence ID" value="OLU45811.1"/>
    <property type="molecule type" value="Genomic_DNA"/>
</dbReference>
<dbReference type="InterPro" id="IPR038595">
    <property type="entry name" value="LOR_sf"/>
</dbReference>
<evidence type="ECO:0000313" key="2">
    <source>
        <dbReference type="EMBL" id="OLU45811.1"/>
    </source>
</evidence>
<gene>
    <name evidence="2" type="ORF">BO225_07710</name>
</gene>